<dbReference type="Pfam" id="PF11907">
    <property type="entry name" value="DUF3427"/>
    <property type="match status" value="1"/>
</dbReference>
<organism evidence="3 4">
    <name type="scientific">Actinomyces oris</name>
    <dbReference type="NCBI Taxonomy" id="544580"/>
    <lineage>
        <taxon>Bacteria</taxon>
        <taxon>Bacillati</taxon>
        <taxon>Actinomycetota</taxon>
        <taxon>Actinomycetes</taxon>
        <taxon>Actinomycetales</taxon>
        <taxon>Actinomycetaceae</taxon>
        <taxon>Actinomyces</taxon>
    </lineage>
</organism>
<name>A0AAW8LA64_9ACTO</name>
<dbReference type="InterPro" id="IPR001650">
    <property type="entry name" value="Helicase_C-like"/>
</dbReference>
<reference evidence="3" key="1">
    <citation type="submission" date="2022-06" db="EMBL/GenBank/DDBJ databases">
        <title>Draft Genome Sequences of Three Actinomyces oris Strains, Isolated from Healthy Human Feces.</title>
        <authorList>
            <person name="Ye Y."/>
            <person name="Liu C."/>
            <person name="Zhao J."/>
            <person name="Xu J."/>
            <person name="Huang H."/>
            <person name="Wang B."/>
            <person name="Wei J."/>
            <person name="Jing X."/>
        </authorList>
    </citation>
    <scope>NUCLEOTIDE SEQUENCE</scope>
    <source>
        <strain evidence="3">CNGBCC1803727</strain>
    </source>
</reference>
<dbReference type="RefSeq" id="WP_308679551.1">
    <property type="nucleotide sequence ID" value="NZ_JAMZMF010000006.1"/>
</dbReference>
<dbReference type="GO" id="GO:0005524">
    <property type="term" value="F:ATP binding"/>
    <property type="evidence" value="ECO:0007669"/>
    <property type="project" value="InterPro"/>
</dbReference>
<dbReference type="Pfam" id="PF13091">
    <property type="entry name" value="PLDc_2"/>
    <property type="match status" value="1"/>
</dbReference>
<dbReference type="InterPro" id="IPR052511">
    <property type="entry name" value="ATP-dep_Helicase"/>
</dbReference>
<dbReference type="Gene3D" id="3.40.50.300">
    <property type="entry name" value="P-loop containing nucleotide triphosphate hydrolases"/>
    <property type="match status" value="2"/>
</dbReference>
<evidence type="ECO:0000313" key="3">
    <source>
        <dbReference type="EMBL" id="MDR0177425.1"/>
    </source>
</evidence>
<dbReference type="AlphaFoldDB" id="A0AAW8LA64"/>
<dbReference type="SMART" id="SM00490">
    <property type="entry name" value="HELICc"/>
    <property type="match status" value="1"/>
</dbReference>
<dbReference type="Gene3D" id="3.30.870.10">
    <property type="entry name" value="Endonuclease Chain A"/>
    <property type="match status" value="1"/>
</dbReference>
<evidence type="ECO:0000259" key="2">
    <source>
        <dbReference type="PROSITE" id="PS51194"/>
    </source>
</evidence>
<comment type="caution">
    <text evidence="3">The sequence shown here is derived from an EMBL/GenBank/DDBJ whole genome shotgun (WGS) entry which is preliminary data.</text>
</comment>
<dbReference type="InterPro" id="IPR006935">
    <property type="entry name" value="Helicase/UvrB_N"/>
</dbReference>
<dbReference type="SUPFAM" id="SSF52540">
    <property type="entry name" value="P-loop containing nucleoside triphosphate hydrolases"/>
    <property type="match status" value="1"/>
</dbReference>
<dbReference type="InterPro" id="IPR021835">
    <property type="entry name" value="DUF3427"/>
</dbReference>
<dbReference type="PROSITE" id="PS51194">
    <property type="entry name" value="HELICASE_CTER"/>
    <property type="match status" value="1"/>
</dbReference>
<dbReference type="InterPro" id="IPR014001">
    <property type="entry name" value="Helicase_ATP-bd"/>
</dbReference>
<proteinExistence type="predicted"/>
<feature type="domain" description="Helicase C-terminal" evidence="2">
    <location>
        <begin position="541"/>
        <end position="694"/>
    </location>
</feature>
<dbReference type="GO" id="GO:0003677">
    <property type="term" value="F:DNA binding"/>
    <property type="evidence" value="ECO:0007669"/>
    <property type="project" value="InterPro"/>
</dbReference>
<dbReference type="PANTHER" id="PTHR47962">
    <property type="entry name" value="ATP-DEPENDENT HELICASE LHR-RELATED-RELATED"/>
    <property type="match status" value="1"/>
</dbReference>
<dbReference type="PROSITE" id="PS51192">
    <property type="entry name" value="HELICASE_ATP_BIND_1"/>
    <property type="match status" value="1"/>
</dbReference>
<dbReference type="PANTHER" id="PTHR47962:SF7">
    <property type="entry name" value="MITOCHONDRIAL ATP-DEPENDENT HELICASE IRC3-RELATED"/>
    <property type="match status" value="1"/>
</dbReference>
<gene>
    <name evidence="3" type="ORF">RF687_05625</name>
</gene>
<evidence type="ECO:0000259" key="1">
    <source>
        <dbReference type="PROSITE" id="PS51192"/>
    </source>
</evidence>
<dbReference type="Pfam" id="PF00271">
    <property type="entry name" value="Helicase_C"/>
    <property type="match status" value="1"/>
</dbReference>
<feature type="domain" description="Helicase ATP-binding" evidence="1">
    <location>
        <begin position="328"/>
        <end position="482"/>
    </location>
</feature>
<dbReference type="GO" id="GO:0016887">
    <property type="term" value="F:ATP hydrolysis activity"/>
    <property type="evidence" value="ECO:0007669"/>
    <property type="project" value="TreeGrafter"/>
</dbReference>
<dbReference type="SMART" id="SM00487">
    <property type="entry name" value="DEXDc"/>
    <property type="match status" value="1"/>
</dbReference>
<dbReference type="Pfam" id="PF04851">
    <property type="entry name" value="ResIII"/>
    <property type="match status" value="1"/>
</dbReference>
<dbReference type="EMBL" id="JAMZMF010000006">
    <property type="protein sequence ID" value="MDR0177425.1"/>
    <property type="molecule type" value="Genomic_DNA"/>
</dbReference>
<sequence>MTNDALPIPHGVTQILLTEGLADALDKQAEEVETNKQEIDKVEVPERFARHVGEIVARKLETIESPEKRSEVVRQIMELLKHADETPVNPPVELTAVLPKRSVNNHRFLETRPQTPLNDAALLTNAKGDPSLISEIRSEIATADNVDLLCAFVKWSGLSLLEPELRALTERGGKLRVITTTYIGATERRALDRLVEKLGAEVKIQYEINSTRLHAKSWYFHRNSGWDTAYVGSSNLSVPAMTEGVEWNVRLSKQQTGQLLSKFMLTFESYWADSSYRLYNPKVDAKQLDSALSQASGKTQKESSIILGGLDVRPYPHQEEILEKLRVERSIHGNHRNLVVAATGTGKTVIAALDYRDNLSTPGRYPRLLFVAHRIEILEQSMRTYRAVLKEGSFGEILGGAYEPRNWTHVFATIQSLSRNLDRILPDQFDVVVIDEFHHAEASTYRKVLQVLNPAELLGLTATPERADGVDVATFFDNRTAASIRLWDALETDLLCPFHYFGISDNTDLSALKWVRGKYDDNVLSDYFINNDARTAIIIEQLNNKVSDLESMRALGFCVSVQHAQYMATAFLAAGLSSLAVTGHSTSEERADAIRRLRSGEIVAIFTVDLYNEGIDIPEVNTVLFLRPTESATVFLQQLGRGLRKSPEKAALTVLDFVGVQRREFRFDQKFRALTGVTRRGLREGVEKGFSYLPPGCDVSLDEASREVILENLKHQVNPTWKQVVSEYKKHAMDGARQSLLHFISEADYELQDILKSKDKNWTALQRDAGYSIGDLGPLHDKIIKRGQALAHVDDPIRLAVYRKLLNGTLGPWSKLTPEHQRLAAMLLFTVRPSSVSFTSPEQALDVLRAEPAVLAEFLEILDVAESRITHLAKPMEGRLAGEVILSHARYTREEIVVGMRYGGFERRPDSLREGVFYSGKLSTDVLLVTLKKNERNYSPTTMYRDAIISPSILHWESQSTTSIDSPTGRRYVNHKEKGSEVVIFVRETKNGEFGGAAPYLCLGTADFVSAQGTRPIEIDWKLRTPIPADIFARMTLQ</sequence>
<dbReference type="CDD" id="cd18032">
    <property type="entry name" value="DEXHc_RE_I_III_res"/>
    <property type="match status" value="1"/>
</dbReference>
<accession>A0AAW8LA64</accession>
<protein>
    <submittedName>
        <fullName evidence="3">DUF3427 domain-containing protein</fullName>
    </submittedName>
</protein>
<evidence type="ECO:0000313" key="4">
    <source>
        <dbReference type="Proteomes" id="UP001230065"/>
    </source>
</evidence>
<dbReference type="InterPro" id="IPR027417">
    <property type="entry name" value="P-loop_NTPase"/>
</dbReference>
<dbReference type="Proteomes" id="UP001230065">
    <property type="component" value="Unassembled WGS sequence"/>
</dbReference>
<dbReference type="InterPro" id="IPR025202">
    <property type="entry name" value="PLD-like_dom"/>
</dbReference>
<dbReference type="CDD" id="cd18799">
    <property type="entry name" value="SF2_C_EcoAI-like"/>
    <property type="match status" value="1"/>
</dbReference>
<dbReference type="SUPFAM" id="SSF56024">
    <property type="entry name" value="Phospholipase D/nuclease"/>
    <property type="match status" value="1"/>
</dbReference>